<dbReference type="InterPro" id="IPR029058">
    <property type="entry name" value="AB_hydrolase_fold"/>
</dbReference>
<evidence type="ECO:0000259" key="4">
    <source>
        <dbReference type="Pfam" id="PF00561"/>
    </source>
</evidence>
<feature type="domain" description="AB hydrolase-1" evidence="4">
    <location>
        <begin position="91"/>
        <end position="241"/>
    </location>
</feature>
<evidence type="ECO:0000256" key="2">
    <source>
        <dbReference type="ARBA" id="ARBA00022801"/>
    </source>
</evidence>
<dbReference type="InterPro" id="IPR051601">
    <property type="entry name" value="Serine_prot/Carboxylest_S33"/>
</dbReference>
<dbReference type="GO" id="GO:0016787">
    <property type="term" value="F:hydrolase activity"/>
    <property type="evidence" value="ECO:0007669"/>
    <property type="project" value="UniProtKB-KW"/>
</dbReference>
<evidence type="ECO:0000256" key="1">
    <source>
        <dbReference type="ARBA" id="ARBA00010088"/>
    </source>
</evidence>
<proteinExistence type="inferred from homology"/>
<comment type="similarity">
    <text evidence="1">Belongs to the peptidase S33 family.</text>
</comment>
<name>A0AAD5LKV4_PYTIN</name>
<reference evidence="5" key="1">
    <citation type="submission" date="2021-12" db="EMBL/GenBank/DDBJ databases">
        <title>Prjna785345.</title>
        <authorList>
            <person name="Rujirawat T."/>
            <person name="Krajaejun T."/>
        </authorList>
    </citation>
    <scope>NUCLEOTIDE SEQUENCE</scope>
    <source>
        <strain evidence="5">Pi057C3</strain>
    </source>
</reference>
<dbReference type="EMBL" id="JAKCXM010000063">
    <property type="protein sequence ID" value="KAJ0404398.1"/>
    <property type="molecule type" value="Genomic_DNA"/>
</dbReference>
<feature type="chain" id="PRO_5042016408" description="AB hydrolase-1 domain-containing protein" evidence="3">
    <location>
        <begin position="24"/>
        <end position="651"/>
    </location>
</feature>
<organism evidence="5 6">
    <name type="scientific">Pythium insidiosum</name>
    <name type="common">Pythiosis disease agent</name>
    <dbReference type="NCBI Taxonomy" id="114742"/>
    <lineage>
        <taxon>Eukaryota</taxon>
        <taxon>Sar</taxon>
        <taxon>Stramenopiles</taxon>
        <taxon>Oomycota</taxon>
        <taxon>Peronosporomycetes</taxon>
        <taxon>Pythiales</taxon>
        <taxon>Pythiaceae</taxon>
        <taxon>Pythium</taxon>
    </lineage>
</organism>
<keyword evidence="3" id="KW-0732">Signal</keyword>
<dbReference type="PANTHER" id="PTHR43248">
    <property type="entry name" value="2-SUCCINYL-6-HYDROXY-2,4-CYCLOHEXADIENE-1-CARBOXYLATE SYNTHASE"/>
    <property type="match status" value="1"/>
</dbReference>
<feature type="signal peptide" evidence="3">
    <location>
        <begin position="1"/>
        <end position="23"/>
    </location>
</feature>
<accession>A0AAD5LKV4</accession>
<protein>
    <recommendedName>
        <fullName evidence="4">AB hydrolase-1 domain-containing protein</fullName>
    </recommendedName>
</protein>
<dbReference type="InterPro" id="IPR000073">
    <property type="entry name" value="AB_hydrolase_1"/>
</dbReference>
<evidence type="ECO:0000313" key="6">
    <source>
        <dbReference type="Proteomes" id="UP001209570"/>
    </source>
</evidence>
<evidence type="ECO:0000256" key="3">
    <source>
        <dbReference type="SAM" id="SignalP"/>
    </source>
</evidence>
<dbReference type="SUPFAM" id="SSF53474">
    <property type="entry name" value="alpha/beta-Hydrolases"/>
    <property type="match status" value="1"/>
</dbReference>
<dbReference type="AlphaFoldDB" id="A0AAD5LKV4"/>
<comment type="caution">
    <text evidence="5">The sequence shown here is derived from an EMBL/GenBank/DDBJ whole genome shotgun (WGS) entry which is preliminary data.</text>
</comment>
<dbReference type="Gene3D" id="3.40.50.1820">
    <property type="entry name" value="alpha/beta hydrolase"/>
    <property type="match status" value="1"/>
</dbReference>
<dbReference type="Proteomes" id="UP001209570">
    <property type="component" value="Unassembled WGS sequence"/>
</dbReference>
<keyword evidence="2" id="KW-0378">Hydrolase</keyword>
<keyword evidence="6" id="KW-1185">Reference proteome</keyword>
<dbReference type="Pfam" id="PF00561">
    <property type="entry name" value="Abhydrolase_1"/>
    <property type="match status" value="1"/>
</dbReference>
<gene>
    <name evidence="5" type="ORF">P43SY_007651</name>
</gene>
<sequence length="651" mass="70324">MRVIVSSVATALALVLVPPSAHADKLRLNGWFPCGTTTEVPGLDPSFMPFECAEVTVPLCHEGICQSSKTIDIFVRRMLANTTAPAKSLWVLQGGPGGSSLAMEGSMNMLYELLDQQANLYTMDHRGTGRSFFLDCQASQSFTPGSPGGVKVDPMEMPQCAQDLLFQIDNQTAAFSVTSAAKDMEYLTKQLNAGDKETYVYGVSYGTYLTERIMHLAPSHINGYILDGVVPEDNPSFATTNPDRIPPAKRLAQYCEESSQCADMYKELKAKHGGVYASWLAIFKQLESTKPGENACADVFRMGNKTAIQVSDMIKMVLTEYPSDSIKRSLLPAILLRLSRCKDGDATSLKALFSDQLNQLALHPNATTNGTATEPMGPPPGPTMFDIYGEMSPMLAGVIKASEMWTTPSPSWNDEMSIIRNSSFPIFTSMDFLIVCAFRGDPKDPSCTAAEMFGALQDKDYSSFTSNLTPFMYKTDKFYRQVTKIPKGTNVLVMNGKLDFATVSEGGVRQFGNMTGGGKMMVEFDYGGHGIALMPTSPLDDTSCGSRIVASFVNVSGKVDKVDASCIEMLPDLHLLSDAELSMYIKNPEEYQFPNQTLVHNKTIGHVTVVPYTGKDADAAGPVPAPKSGAAAAAIMSTASVALLAVATLLA</sequence>
<evidence type="ECO:0000313" key="5">
    <source>
        <dbReference type="EMBL" id="KAJ0404398.1"/>
    </source>
</evidence>